<proteinExistence type="predicted"/>
<dbReference type="InterPro" id="IPR025534">
    <property type="entry name" value="DUF4420"/>
</dbReference>
<dbReference type="EMBL" id="JBEQNB010000001">
    <property type="protein sequence ID" value="MES0832583.1"/>
    <property type="molecule type" value="Genomic_DNA"/>
</dbReference>
<dbReference type="Pfam" id="PF14390">
    <property type="entry name" value="DUF4420"/>
    <property type="match status" value="1"/>
</dbReference>
<gene>
    <name evidence="1" type="ORF">ABUK86_02255</name>
</gene>
<dbReference type="Proteomes" id="UP001432401">
    <property type="component" value="Unassembled WGS sequence"/>
</dbReference>
<comment type="caution">
    <text evidence="1">The sequence shown here is derived from an EMBL/GenBank/DDBJ whole genome shotgun (WGS) entry which is preliminary data.</text>
</comment>
<evidence type="ECO:0000313" key="2">
    <source>
        <dbReference type="Proteomes" id="UP001432401"/>
    </source>
</evidence>
<reference evidence="1 2" key="1">
    <citation type="submission" date="2024-06" db="EMBL/GenBank/DDBJ databases">
        <authorList>
            <person name="Bataeva Y.V."/>
            <person name="Grigorian L.N."/>
            <person name="Solomentsev V.I."/>
        </authorList>
    </citation>
    <scope>NUCLEOTIDE SEQUENCE [LARGE SCALE GENOMIC DNA]</scope>
    <source>
        <strain evidence="2">SCPM-O-B-12605 (RCAM04882)</strain>
    </source>
</reference>
<evidence type="ECO:0000313" key="1">
    <source>
        <dbReference type="EMBL" id="MES0832583.1"/>
    </source>
</evidence>
<organism evidence="1 2">
    <name type="scientific">Nocardiopsis tropica</name>
    <dbReference type="NCBI Taxonomy" id="109330"/>
    <lineage>
        <taxon>Bacteria</taxon>
        <taxon>Bacillati</taxon>
        <taxon>Actinomycetota</taxon>
        <taxon>Actinomycetes</taxon>
        <taxon>Streptosporangiales</taxon>
        <taxon>Nocardiopsidaceae</taxon>
        <taxon>Nocardiopsis</taxon>
    </lineage>
</organism>
<accession>A0ABV1ZNC9</accession>
<protein>
    <submittedName>
        <fullName evidence="1">PD-(D/E)XK motif protein</fullName>
    </submittedName>
</protein>
<sequence length="334" mass="36481">MTITEALWRELDQEGGTGGAGGWLARRLYPDSEQNIWIGVSRLDGRRRLTIRAPRPAFLKVAKRLRALDDVAGIKLDVISASTLHVVLNSLDLAEPFTALASDLAQRASRSTTAKIVDDVLDQYALWRKMLKEVGRSGLGGEARRGLFGELYTLRHHLLPAVGAADAVEAWTGPDGTNQDFQLPGCAVETKCTTNRNPIILTISSEKQLDRAGAGHLFLSSVVVDERQGGVGASLRAIVEEVRDQLPVVIQADFEQRLAKTGYLGFHAEKYDEPRYTVTGSDVWEVSDGFPCLTVENVPAGISGCTYKIDTRVLAEYACDVDEFHSALRSGSEQ</sequence>
<name>A0ABV1ZNC9_9ACTN</name>
<keyword evidence="2" id="KW-1185">Reference proteome</keyword>
<dbReference type="RefSeq" id="WP_344176762.1">
    <property type="nucleotide sequence ID" value="NZ_JBEQNA010000008.1"/>
</dbReference>